<evidence type="ECO:0000256" key="2">
    <source>
        <dbReference type="ARBA" id="ARBA00004922"/>
    </source>
</evidence>
<dbReference type="GO" id="GO:0006493">
    <property type="term" value="P:protein O-linked glycosylation"/>
    <property type="evidence" value="ECO:0007669"/>
    <property type="project" value="InterPro"/>
</dbReference>
<feature type="transmembrane region" description="Helical" evidence="11">
    <location>
        <begin position="187"/>
        <end position="203"/>
    </location>
</feature>
<comment type="pathway">
    <text evidence="2">Protein modification; protein glycosylation.</text>
</comment>
<feature type="domain" description="ArnT-like N-terminal" evidence="12">
    <location>
        <begin position="675"/>
        <end position="846"/>
    </location>
</feature>
<feature type="transmembrane region" description="Helical" evidence="11">
    <location>
        <begin position="920"/>
        <end position="937"/>
    </location>
</feature>
<evidence type="ECO:0000256" key="1">
    <source>
        <dbReference type="ARBA" id="ARBA00004127"/>
    </source>
</evidence>
<comment type="caution">
    <text evidence="15">The sequence shown here is derived from an EMBL/GenBank/DDBJ whole genome shotgun (WGS) entry which is preliminary data.</text>
</comment>
<feature type="transmembrane region" description="Helical" evidence="11">
    <location>
        <begin position="240"/>
        <end position="260"/>
    </location>
</feature>
<evidence type="ECO:0000256" key="3">
    <source>
        <dbReference type="ARBA" id="ARBA00007222"/>
    </source>
</evidence>
<keyword evidence="6 11" id="KW-0812">Transmembrane</keyword>
<keyword evidence="4 15" id="KW-0328">Glycosyltransferase</keyword>
<sequence length="1053" mass="119297">MTIQILLAALFLAAVLWLGFRAAPETEGAPVRRARIKEATVFGLPPVPVFCAVLALGLILRFILGYNINGFEADISCFKAWAAYTHDYGFNNMYYRDFFLDYPPGYLYVLYIVEAFRRLFGVDQYAQSYTLMIKLAPILSDIACAAALWVLARKKLGEKSALLIAFAYLFCPAVIVNSSVWGQADSFCALLLLCTLLLLWYNHTPLAAFVYGFGILSKPQMLIFAPVLIFWVIRKKDWKNLVLGPIIALVTILLFSTPFIKNFDYLKLIEIYTGTIDYYNYYTINAYNVWALFGLNWAALPEHSTWLQFGVPLATVLTGLLLLKSKRDDAVFACPTVLMFTVYIFCVKMHERYLFPVLLCLLLTYVFTKEKRFLLLFAGTSTVHFLNVAYVLYLNNAYISPTSIQILFLSALHVLLYIYMLYITYRCFISEKALRPLPAFKTQKAASAEQHTKPAAAPEFSLITDKNHNVRLTRVDLLCIAVVTLLYGIVAFTNLGDHETANTTWTPQNGESAVFETDDAYSEIFYLPGIAPADNGIGQRVGTNMKIEVSNDQINWTTAAENTDGSVYAWKNVSVAAVGKYIRITSMCDDLAINEFALKKADGTGFATLTAVSGNAWQLTDEQNTVPLYPSYMNSTYFDEIYHARTAYEHILGLEPYENTHPTLGKLIISVGIRIFGMNPFGWRFMGTLFGVLMLPALYHFLKRLFGSTFLCSAGTVLFAFDFMHYVQTRIATIDTYAVFFIILMYDAMLVFIQHDLKTDSFKKLLPPLLLSGIFMGLGIASKWTVAYGAVGLAVLFFGKLIVSYREEKGHAAVQKALLNKSIKLCLWCCLLFIAIPFGIYFTAFLPLTTLPHNRYDVFGRFIAYQTHMYNYHSTLQATHPFESPWYQWPFDIRNVWYYGNYSADSEGHIRTISVLGNPLFFWACVPATVYAFVRAVKRHSRTALICVIGFLSAYLPWVLVPRCTFIYHYFTAVPFILIAFLIAYQRLEKTASLRRVVFTKGAVTLTVGRILLLACVLVHILMFIAFYPVLTGTLTTQNYANALEWLPSWFFI</sequence>
<feature type="transmembrane region" description="Helical" evidence="11">
    <location>
        <begin position="353"/>
        <end position="368"/>
    </location>
</feature>
<feature type="domain" description="Glycosyltransferase RgtA/B/C/D-like" evidence="13">
    <location>
        <begin position="109"/>
        <end position="255"/>
    </location>
</feature>
<evidence type="ECO:0000256" key="7">
    <source>
        <dbReference type="ARBA" id="ARBA00022989"/>
    </source>
</evidence>
<evidence type="ECO:0000313" key="15">
    <source>
        <dbReference type="EMBL" id="MCC2135989.1"/>
    </source>
</evidence>
<proteinExistence type="inferred from homology"/>
<feature type="transmembrane region" description="Helical" evidence="11">
    <location>
        <begin position="305"/>
        <end position="323"/>
    </location>
</feature>
<comment type="similarity">
    <text evidence="3">Belongs to the glycosyltransferase 39 family.</text>
</comment>
<feature type="transmembrane region" description="Helical" evidence="11">
    <location>
        <begin position="162"/>
        <end position="180"/>
    </location>
</feature>
<dbReference type="AlphaFoldDB" id="A0AAE3AFS1"/>
<dbReference type="GO" id="GO:0016020">
    <property type="term" value="C:membrane"/>
    <property type="evidence" value="ECO:0007669"/>
    <property type="project" value="InterPro"/>
</dbReference>
<evidence type="ECO:0000256" key="10">
    <source>
        <dbReference type="ARBA" id="ARBA00093644"/>
    </source>
</evidence>
<dbReference type="Proteomes" id="UP001199424">
    <property type="component" value="Unassembled WGS sequence"/>
</dbReference>
<feature type="transmembrane region" description="Helical" evidence="11">
    <location>
        <begin position="765"/>
        <end position="781"/>
    </location>
</feature>
<evidence type="ECO:0000259" key="13">
    <source>
        <dbReference type="Pfam" id="PF13231"/>
    </source>
</evidence>
<dbReference type="InterPro" id="IPR003342">
    <property type="entry name" value="ArnT-like_N"/>
</dbReference>
<feature type="transmembrane region" description="Helical" evidence="11">
    <location>
        <begin position="787"/>
        <end position="805"/>
    </location>
</feature>
<dbReference type="InterPro" id="IPR032421">
    <property type="entry name" value="PMT_4TMC"/>
</dbReference>
<feature type="transmembrane region" description="Helical" evidence="11">
    <location>
        <begin position="681"/>
        <end position="702"/>
    </location>
</feature>
<feature type="transmembrane region" description="Helical" evidence="11">
    <location>
        <begin position="944"/>
        <end position="961"/>
    </location>
</feature>
<evidence type="ECO:0000256" key="5">
    <source>
        <dbReference type="ARBA" id="ARBA00022679"/>
    </source>
</evidence>
<dbReference type="InterPro" id="IPR027005">
    <property type="entry name" value="PMT-like"/>
</dbReference>
<keyword evidence="16" id="KW-1185">Reference proteome</keyword>
<dbReference type="Pfam" id="PF02366">
    <property type="entry name" value="PMT"/>
    <property type="match status" value="1"/>
</dbReference>
<dbReference type="Pfam" id="PF16192">
    <property type="entry name" value="PMT_4TMC"/>
    <property type="match status" value="1"/>
</dbReference>
<dbReference type="Pfam" id="PF13231">
    <property type="entry name" value="PMT_2"/>
    <property type="match status" value="1"/>
</dbReference>
<feature type="transmembrane region" description="Helical" evidence="11">
    <location>
        <begin position="825"/>
        <end position="846"/>
    </location>
</feature>
<evidence type="ECO:0000259" key="12">
    <source>
        <dbReference type="Pfam" id="PF02366"/>
    </source>
</evidence>
<dbReference type="Gene3D" id="2.60.120.260">
    <property type="entry name" value="Galactose-binding domain-like"/>
    <property type="match status" value="1"/>
</dbReference>
<dbReference type="GO" id="GO:0012505">
    <property type="term" value="C:endomembrane system"/>
    <property type="evidence" value="ECO:0007669"/>
    <property type="project" value="UniProtKB-SubCell"/>
</dbReference>
<feature type="transmembrane region" description="Helical" evidence="11">
    <location>
        <begin position="131"/>
        <end position="150"/>
    </location>
</feature>
<name>A0AAE3AFS1_9FIRM</name>
<keyword evidence="5 15" id="KW-0808">Transferase</keyword>
<organism evidence="15 16">
    <name type="scientific">Hominenteromicrobium mulieris</name>
    <dbReference type="NCBI Taxonomy" id="2885357"/>
    <lineage>
        <taxon>Bacteria</taxon>
        <taxon>Bacillati</taxon>
        <taxon>Bacillota</taxon>
        <taxon>Clostridia</taxon>
        <taxon>Eubacteriales</taxon>
        <taxon>Oscillospiraceae</taxon>
        <taxon>Hominenteromicrobium</taxon>
    </lineage>
</organism>
<gene>
    <name evidence="15" type="ORF">LKD31_03040</name>
</gene>
<keyword evidence="8 11" id="KW-0472">Membrane</keyword>
<dbReference type="InterPro" id="IPR038731">
    <property type="entry name" value="RgtA/B/C-like"/>
</dbReference>
<reference evidence="15" key="1">
    <citation type="submission" date="2021-10" db="EMBL/GenBank/DDBJ databases">
        <title>Anaerobic single-cell dispensing facilitates the cultivation of human gut bacteria.</title>
        <authorList>
            <person name="Afrizal A."/>
        </authorList>
    </citation>
    <scope>NUCLEOTIDE SEQUENCE</scope>
    <source>
        <strain evidence="15">CLA-AA-H250</strain>
    </source>
</reference>
<feature type="transmembrane region" description="Helical" evidence="11">
    <location>
        <begin position="46"/>
        <end position="64"/>
    </location>
</feature>
<feature type="transmembrane region" description="Helical" evidence="11">
    <location>
        <begin position="1006"/>
        <end position="1031"/>
    </location>
</feature>
<evidence type="ECO:0000256" key="9">
    <source>
        <dbReference type="ARBA" id="ARBA00093617"/>
    </source>
</evidence>
<keyword evidence="7 11" id="KW-1133">Transmembrane helix</keyword>
<accession>A0AAE3AFS1</accession>
<feature type="transmembrane region" description="Helical" evidence="11">
    <location>
        <begin position="709"/>
        <end position="728"/>
    </location>
</feature>
<feature type="transmembrane region" description="Helical" evidence="11">
    <location>
        <begin position="475"/>
        <end position="495"/>
    </location>
</feature>
<evidence type="ECO:0000256" key="11">
    <source>
        <dbReference type="SAM" id="Phobius"/>
    </source>
</evidence>
<feature type="transmembrane region" description="Helical" evidence="11">
    <location>
        <begin position="209"/>
        <end position="233"/>
    </location>
</feature>
<feature type="transmembrane region" description="Helical" evidence="11">
    <location>
        <begin position="330"/>
        <end position="347"/>
    </location>
</feature>
<evidence type="ECO:0000256" key="6">
    <source>
        <dbReference type="ARBA" id="ARBA00022692"/>
    </source>
</evidence>
<dbReference type="GO" id="GO:0000030">
    <property type="term" value="F:mannosyltransferase activity"/>
    <property type="evidence" value="ECO:0007669"/>
    <property type="project" value="InterPro"/>
</dbReference>
<dbReference type="EMBL" id="JAJEQC010000002">
    <property type="protein sequence ID" value="MCC2135989.1"/>
    <property type="molecule type" value="Genomic_DNA"/>
</dbReference>
<comment type="subcellular location">
    <subcellularLocation>
        <location evidence="1">Endomembrane system</location>
        <topology evidence="1">Multi-pass membrane protein</topology>
    </subcellularLocation>
</comment>
<evidence type="ECO:0000256" key="8">
    <source>
        <dbReference type="ARBA" id="ARBA00023136"/>
    </source>
</evidence>
<dbReference type="RefSeq" id="WP_308448573.1">
    <property type="nucleotide sequence ID" value="NZ_JAJEQC010000002.1"/>
</dbReference>
<evidence type="ECO:0000259" key="14">
    <source>
        <dbReference type="Pfam" id="PF16192"/>
    </source>
</evidence>
<feature type="transmembrane region" description="Helical" evidence="11">
    <location>
        <begin position="967"/>
        <end position="985"/>
    </location>
</feature>
<feature type="transmembrane region" description="Helical" evidence="11">
    <location>
        <begin position="406"/>
        <end position="425"/>
    </location>
</feature>
<feature type="transmembrane region" description="Helical" evidence="11">
    <location>
        <begin position="734"/>
        <end position="753"/>
    </location>
</feature>
<evidence type="ECO:0000256" key="4">
    <source>
        <dbReference type="ARBA" id="ARBA00022676"/>
    </source>
</evidence>
<dbReference type="PANTHER" id="PTHR10050">
    <property type="entry name" value="DOLICHYL-PHOSPHATE-MANNOSE--PROTEIN MANNOSYLTRANSFERASE"/>
    <property type="match status" value="1"/>
</dbReference>
<protein>
    <recommendedName>
        <fullName evidence="9">Polyprenol-phosphate-mannose--protein mannosyltransferase</fullName>
    </recommendedName>
    <alternativeName>
        <fullName evidence="10">Protein O-mannosyltransferase</fullName>
    </alternativeName>
</protein>
<evidence type="ECO:0000313" key="16">
    <source>
        <dbReference type="Proteomes" id="UP001199424"/>
    </source>
</evidence>
<feature type="transmembrane region" description="Helical" evidence="11">
    <location>
        <begin position="373"/>
        <end position="394"/>
    </location>
</feature>
<feature type="domain" description="Protein O-mannosyl-transferase C-terminal four TM" evidence="14">
    <location>
        <begin position="859"/>
        <end position="1050"/>
    </location>
</feature>